<feature type="region of interest" description="Disordered" evidence="7">
    <location>
        <begin position="80"/>
        <end position="102"/>
    </location>
</feature>
<feature type="domain" description="SURP motif" evidence="8">
    <location>
        <begin position="118"/>
        <end position="160"/>
    </location>
</feature>
<dbReference type="EMBL" id="ML977214">
    <property type="protein sequence ID" value="KAF1980926.1"/>
    <property type="molecule type" value="Genomic_DNA"/>
</dbReference>
<feature type="compositionally biased region" description="Basic and acidic residues" evidence="7">
    <location>
        <begin position="490"/>
        <end position="510"/>
    </location>
</feature>
<dbReference type="PROSITE" id="PS50128">
    <property type="entry name" value="SURP"/>
    <property type="match status" value="2"/>
</dbReference>
<dbReference type="Pfam" id="PF12230">
    <property type="entry name" value="PRP21_like_P"/>
    <property type="match status" value="1"/>
</dbReference>
<dbReference type="SUPFAM" id="SSF109905">
    <property type="entry name" value="Surp module (SWAP domain)"/>
    <property type="match status" value="2"/>
</dbReference>
<dbReference type="GO" id="GO:0071004">
    <property type="term" value="C:U2-type prespliceosome"/>
    <property type="evidence" value="ECO:0007669"/>
    <property type="project" value="TreeGrafter"/>
</dbReference>
<dbReference type="GO" id="GO:0045292">
    <property type="term" value="P:mRNA cis splicing, via spliceosome"/>
    <property type="evidence" value="ECO:0007669"/>
    <property type="project" value="InterPro"/>
</dbReference>
<dbReference type="Proteomes" id="UP000800041">
    <property type="component" value="Unassembled WGS sequence"/>
</dbReference>
<keyword evidence="10" id="KW-1185">Reference proteome</keyword>
<dbReference type="InterPro" id="IPR022030">
    <property type="entry name" value="SF3A1_dom"/>
</dbReference>
<gene>
    <name evidence="9" type="ORF">K402DRAFT_255493</name>
</gene>
<dbReference type="GO" id="GO:0005686">
    <property type="term" value="C:U2 snRNP"/>
    <property type="evidence" value="ECO:0007669"/>
    <property type="project" value="TreeGrafter"/>
</dbReference>
<name>A0A6G1GJ11_9PEZI</name>
<dbReference type="OrthoDB" id="447637at2759"/>
<evidence type="ECO:0000313" key="9">
    <source>
        <dbReference type="EMBL" id="KAF1980926.1"/>
    </source>
</evidence>
<evidence type="ECO:0000313" key="10">
    <source>
        <dbReference type="Proteomes" id="UP000800041"/>
    </source>
</evidence>
<feature type="region of interest" description="Disordered" evidence="7">
    <location>
        <begin position="484"/>
        <end position="510"/>
    </location>
</feature>
<protein>
    <recommendedName>
        <fullName evidence="8">SURP motif domain-containing protein</fullName>
    </recommendedName>
</protein>
<dbReference type="InterPro" id="IPR035967">
    <property type="entry name" value="SWAP/Surp_sf"/>
</dbReference>
<dbReference type="PANTHER" id="PTHR15316">
    <property type="entry name" value="SPLICEOSOME ASSOCIATED PROTEIN 114/SWAP SPLICING FACTOR-RELATED"/>
    <property type="match status" value="1"/>
</dbReference>
<feature type="compositionally biased region" description="Pro residues" evidence="7">
    <location>
        <begin position="88"/>
        <end position="100"/>
    </location>
</feature>
<keyword evidence="5" id="KW-0508">mRNA splicing</keyword>
<dbReference type="GO" id="GO:0003723">
    <property type="term" value="F:RNA binding"/>
    <property type="evidence" value="ECO:0007669"/>
    <property type="project" value="InterPro"/>
</dbReference>
<keyword evidence="2" id="KW-0507">mRNA processing</keyword>
<feature type="domain" description="SURP motif" evidence="8">
    <location>
        <begin position="25"/>
        <end position="67"/>
    </location>
</feature>
<dbReference type="PANTHER" id="PTHR15316:SF1">
    <property type="entry name" value="SPLICING FACTOR 3A SUBUNIT 1"/>
    <property type="match status" value="1"/>
</dbReference>
<dbReference type="SMART" id="SM00648">
    <property type="entry name" value="SWAP"/>
    <property type="match status" value="2"/>
</dbReference>
<evidence type="ECO:0000256" key="6">
    <source>
        <dbReference type="ARBA" id="ARBA00023242"/>
    </source>
</evidence>
<dbReference type="FunFam" id="1.10.10.790:FF:000001">
    <property type="entry name" value="Splicing factor 3a, subunit 1"/>
    <property type="match status" value="1"/>
</dbReference>
<dbReference type="InterPro" id="IPR045146">
    <property type="entry name" value="SF3A1"/>
</dbReference>
<dbReference type="Pfam" id="PF01805">
    <property type="entry name" value="Surp"/>
    <property type="match status" value="2"/>
</dbReference>
<keyword evidence="3" id="KW-0747">Spliceosome</keyword>
<dbReference type="Gene3D" id="1.10.10.790">
    <property type="entry name" value="Surp module"/>
    <property type="match status" value="2"/>
</dbReference>
<reference evidence="9" key="1">
    <citation type="journal article" date="2020" name="Stud. Mycol.">
        <title>101 Dothideomycetes genomes: a test case for predicting lifestyles and emergence of pathogens.</title>
        <authorList>
            <person name="Haridas S."/>
            <person name="Albert R."/>
            <person name="Binder M."/>
            <person name="Bloem J."/>
            <person name="Labutti K."/>
            <person name="Salamov A."/>
            <person name="Andreopoulos B."/>
            <person name="Baker S."/>
            <person name="Barry K."/>
            <person name="Bills G."/>
            <person name="Bluhm B."/>
            <person name="Cannon C."/>
            <person name="Castanera R."/>
            <person name="Culley D."/>
            <person name="Daum C."/>
            <person name="Ezra D."/>
            <person name="Gonzalez J."/>
            <person name="Henrissat B."/>
            <person name="Kuo A."/>
            <person name="Liang C."/>
            <person name="Lipzen A."/>
            <person name="Lutzoni F."/>
            <person name="Magnuson J."/>
            <person name="Mondo S."/>
            <person name="Nolan M."/>
            <person name="Ohm R."/>
            <person name="Pangilinan J."/>
            <person name="Park H.-J."/>
            <person name="Ramirez L."/>
            <person name="Alfaro M."/>
            <person name="Sun H."/>
            <person name="Tritt A."/>
            <person name="Yoshinaga Y."/>
            <person name="Zwiers L.-H."/>
            <person name="Turgeon B."/>
            <person name="Goodwin S."/>
            <person name="Spatafora J."/>
            <person name="Crous P."/>
            <person name="Grigoriev I."/>
        </authorList>
    </citation>
    <scope>NUCLEOTIDE SEQUENCE</scope>
    <source>
        <strain evidence="9">CBS 113979</strain>
    </source>
</reference>
<evidence type="ECO:0000256" key="7">
    <source>
        <dbReference type="SAM" id="MobiDB-lite"/>
    </source>
</evidence>
<sequence>MDPLEEIAQSRPEGLALPPLAIRDIVEKTAAYVVRNGIAFEDRVRQQSQAKLNFSFLNHGDQFRPYYEWRMKELSEGFVVGSKSRSPKGPPKPKGPPEPPQYQFSARMPNISAKDLQVLRKTAEFVAANGRAFMTELSRRESNNPQFDFLRPQHSLHSFFSRMVDQYKDLRAAKLENDGKLEEEVTAKLMEDYKNQFKIVDRAKERAAWKRHQEKTKAETEEKKKQEDLEYAQVDWHEFSVVETVVFDDRDDEMDLPEPITLNDLQSVSLDDKAKMSMTVSSRRIEEAVPGEEVYQNYYPPTHPPPFAIPQDPYGRPPSVASYPPPGMPRDEEEEQRIRERQEARERAQRAQAAAKGTGPIRLRNDYVPRVAKRKTETMLCPQCNLEIPVEEMQEHMRVELLNPNWKDQKAKEAAHRATTNLSTNEVANNLKRLASQRSDVFDTVVVDPITEEEQARRKKAALSYDGQLTAQNTAKLQHMQAMNVSDQIKSIHEKFGNKNQDGSKENEKS</sequence>
<accession>A0A6G1GJ11</accession>
<evidence type="ECO:0000256" key="4">
    <source>
        <dbReference type="ARBA" id="ARBA00022737"/>
    </source>
</evidence>
<evidence type="ECO:0000256" key="2">
    <source>
        <dbReference type="ARBA" id="ARBA00022664"/>
    </source>
</evidence>
<dbReference type="GO" id="GO:0000381">
    <property type="term" value="P:regulation of alternative mRNA splicing, via spliceosome"/>
    <property type="evidence" value="ECO:0007669"/>
    <property type="project" value="TreeGrafter"/>
</dbReference>
<evidence type="ECO:0000256" key="5">
    <source>
        <dbReference type="ARBA" id="ARBA00023187"/>
    </source>
</evidence>
<dbReference type="InterPro" id="IPR000061">
    <property type="entry name" value="Surp"/>
</dbReference>
<keyword evidence="4" id="KW-0677">Repeat</keyword>
<evidence type="ECO:0000256" key="1">
    <source>
        <dbReference type="ARBA" id="ARBA00004123"/>
    </source>
</evidence>
<keyword evidence="6" id="KW-0539">Nucleus</keyword>
<comment type="subcellular location">
    <subcellularLocation>
        <location evidence="1">Nucleus</location>
    </subcellularLocation>
</comment>
<organism evidence="9 10">
    <name type="scientific">Aulographum hederae CBS 113979</name>
    <dbReference type="NCBI Taxonomy" id="1176131"/>
    <lineage>
        <taxon>Eukaryota</taxon>
        <taxon>Fungi</taxon>
        <taxon>Dikarya</taxon>
        <taxon>Ascomycota</taxon>
        <taxon>Pezizomycotina</taxon>
        <taxon>Dothideomycetes</taxon>
        <taxon>Pleosporomycetidae</taxon>
        <taxon>Aulographales</taxon>
        <taxon>Aulographaceae</taxon>
    </lineage>
</organism>
<evidence type="ECO:0000256" key="3">
    <source>
        <dbReference type="ARBA" id="ARBA00022728"/>
    </source>
</evidence>
<proteinExistence type="predicted"/>
<dbReference type="GO" id="GO:0071013">
    <property type="term" value="C:catalytic step 2 spliceosome"/>
    <property type="evidence" value="ECO:0007669"/>
    <property type="project" value="TreeGrafter"/>
</dbReference>
<feature type="region of interest" description="Disordered" evidence="7">
    <location>
        <begin position="312"/>
        <end position="344"/>
    </location>
</feature>
<evidence type="ECO:0000259" key="8">
    <source>
        <dbReference type="PROSITE" id="PS50128"/>
    </source>
</evidence>
<dbReference type="AlphaFoldDB" id="A0A6G1GJ11"/>